<dbReference type="PANTHER" id="PTHR48090:SF3">
    <property type="entry name" value="UNDECAPRENYL-PHOSPHATE 4-DEOXY-4-FORMAMIDO-L-ARABINOSE TRANSFERASE"/>
    <property type="match status" value="1"/>
</dbReference>
<feature type="domain" description="Glycosyltransferase 2-like" evidence="9">
    <location>
        <begin position="19"/>
        <end position="166"/>
    </location>
</feature>
<dbReference type="eggNOG" id="COG0463">
    <property type="taxonomic scope" value="Bacteria"/>
</dbReference>
<evidence type="ECO:0000259" key="9">
    <source>
        <dbReference type="Pfam" id="PF00535"/>
    </source>
</evidence>
<evidence type="ECO:0000256" key="1">
    <source>
        <dbReference type="ARBA" id="ARBA00022475"/>
    </source>
</evidence>
<evidence type="ECO:0000313" key="10">
    <source>
        <dbReference type="EMBL" id="ABL01208.1"/>
    </source>
</evidence>
<evidence type="ECO:0000256" key="3">
    <source>
        <dbReference type="ARBA" id="ARBA00022679"/>
    </source>
</evidence>
<protein>
    <submittedName>
        <fullName evidence="10">Glycosyl transferase, family 2</fullName>
    </submittedName>
</protein>
<dbReference type="InterPro" id="IPR001173">
    <property type="entry name" value="Glyco_trans_2-like"/>
</dbReference>
<dbReference type="InterPro" id="IPR050256">
    <property type="entry name" value="Glycosyltransferase_2"/>
</dbReference>
<dbReference type="STRING" id="338966.Ppro_3616"/>
<evidence type="ECO:0000256" key="4">
    <source>
        <dbReference type="ARBA" id="ARBA00022692"/>
    </source>
</evidence>
<evidence type="ECO:0000256" key="5">
    <source>
        <dbReference type="ARBA" id="ARBA00022985"/>
    </source>
</evidence>
<evidence type="ECO:0000256" key="7">
    <source>
        <dbReference type="ARBA" id="ARBA00023136"/>
    </source>
</evidence>
<feature type="transmembrane region" description="Helical" evidence="8">
    <location>
        <begin position="262"/>
        <end position="288"/>
    </location>
</feature>
<evidence type="ECO:0000256" key="6">
    <source>
        <dbReference type="ARBA" id="ARBA00022989"/>
    </source>
</evidence>
<dbReference type="GO" id="GO:0005886">
    <property type="term" value="C:plasma membrane"/>
    <property type="evidence" value="ECO:0007669"/>
    <property type="project" value="TreeGrafter"/>
</dbReference>
<keyword evidence="4 8" id="KW-0812">Transmembrane</keyword>
<dbReference type="CAZy" id="GT2">
    <property type="family name" value="Glycosyltransferase Family 2"/>
</dbReference>
<dbReference type="Pfam" id="PF00535">
    <property type="entry name" value="Glycos_transf_2"/>
    <property type="match status" value="1"/>
</dbReference>
<gene>
    <name evidence="10" type="ordered locus">Ppro_3616</name>
</gene>
<proteinExistence type="predicted"/>
<dbReference type="GO" id="GO:0099621">
    <property type="term" value="F:undecaprenyl-phosphate 4-deoxy-4-formamido-L-arabinose transferase activity"/>
    <property type="evidence" value="ECO:0007669"/>
    <property type="project" value="TreeGrafter"/>
</dbReference>
<keyword evidence="2" id="KW-0328">Glycosyltransferase</keyword>
<dbReference type="GO" id="GO:0009103">
    <property type="term" value="P:lipopolysaccharide biosynthetic process"/>
    <property type="evidence" value="ECO:0007669"/>
    <property type="project" value="UniProtKB-KW"/>
</dbReference>
<keyword evidence="7 8" id="KW-0472">Membrane</keyword>
<reference evidence="10 11" key="1">
    <citation type="submission" date="2006-10" db="EMBL/GenBank/DDBJ databases">
        <title>Complete sequence of chromosome of Pelobacter propionicus DSM 2379.</title>
        <authorList>
            <consortium name="US DOE Joint Genome Institute"/>
            <person name="Copeland A."/>
            <person name="Lucas S."/>
            <person name="Lapidus A."/>
            <person name="Barry K."/>
            <person name="Detter J.C."/>
            <person name="Glavina del Rio T."/>
            <person name="Hammon N."/>
            <person name="Israni S."/>
            <person name="Dalin E."/>
            <person name="Tice H."/>
            <person name="Pitluck S."/>
            <person name="Saunders E."/>
            <person name="Brettin T."/>
            <person name="Bruce D."/>
            <person name="Han C."/>
            <person name="Tapia R."/>
            <person name="Schmutz J."/>
            <person name="Larimer F."/>
            <person name="Land M."/>
            <person name="Hauser L."/>
            <person name="Kyrpides N."/>
            <person name="Kim E."/>
            <person name="Lovley D."/>
            <person name="Richardson P."/>
        </authorList>
    </citation>
    <scope>NUCLEOTIDE SEQUENCE [LARGE SCALE GENOMIC DNA]</scope>
    <source>
        <strain evidence="11">DSM 2379 / NBRC 103807 / OttBd1</strain>
    </source>
</reference>
<dbReference type="Gene3D" id="3.90.550.10">
    <property type="entry name" value="Spore Coat Polysaccharide Biosynthesis Protein SpsA, Chain A"/>
    <property type="match status" value="1"/>
</dbReference>
<organism evidence="10 11">
    <name type="scientific">Pelobacter propionicus (strain DSM 2379 / NBRC 103807 / OttBd1)</name>
    <dbReference type="NCBI Taxonomy" id="338966"/>
    <lineage>
        <taxon>Bacteria</taxon>
        <taxon>Pseudomonadati</taxon>
        <taxon>Thermodesulfobacteriota</taxon>
        <taxon>Desulfuromonadia</taxon>
        <taxon>Desulfuromonadales</taxon>
        <taxon>Desulfuromonadaceae</taxon>
        <taxon>Pelobacter</taxon>
    </lineage>
</organism>
<evidence type="ECO:0000256" key="8">
    <source>
        <dbReference type="SAM" id="Phobius"/>
    </source>
</evidence>
<feature type="transmembrane region" description="Helical" evidence="8">
    <location>
        <begin position="234"/>
        <end position="256"/>
    </location>
</feature>
<dbReference type="SUPFAM" id="SSF53448">
    <property type="entry name" value="Nucleotide-diphospho-sugar transferases"/>
    <property type="match status" value="1"/>
</dbReference>
<keyword evidence="5" id="KW-0448">Lipopolysaccharide biosynthesis</keyword>
<keyword evidence="3 10" id="KW-0808">Transferase</keyword>
<keyword evidence="6 8" id="KW-1133">Transmembrane helix</keyword>
<keyword evidence="1" id="KW-1003">Cell membrane</keyword>
<dbReference type="Proteomes" id="UP000006732">
    <property type="component" value="Chromosome"/>
</dbReference>
<dbReference type="CDD" id="cd04187">
    <property type="entry name" value="DPM1_like_bac"/>
    <property type="match status" value="1"/>
</dbReference>
<dbReference type="RefSeq" id="WP_011737420.1">
    <property type="nucleotide sequence ID" value="NC_008609.1"/>
</dbReference>
<dbReference type="OrthoDB" id="9810303at2"/>
<keyword evidence="11" id="KW-1185">Reference proteome</keyword>
<evidence type="ECO:0000313" key="11">
    <source>
        <dbReference type="Proteomes" id="UP000006732"/>
    </source>
</evidence>
<sequence length="312" mass="34292">MNHPYLSIVVAVRDDEYNLTPFMERLYPVLQGMGKAFEIIFSDDGSRDRSAQILRGMAKEYPGVKIIELNGSFGGQTAFLAGFGKARGVVVVTLAADLSDPPEEIPRLVAEMERGRDLVGIVSQKRQDRALRRVATRLLSLAGTALTGMRMSDPGCTLRAYHRDIVATINRCRETTTSIPVLAYSFCSNPAEVRGLHAERGSGEGNVPLSALLRGTGDQITSCSIMPLRLFTRLGLATTFFAALLTLLLLIWRFLVGAGLEWSLLLFAILLFFAGIIILGIGVVGEYVGKIYQEVRHRPRFVIRSSHGFTDD</sequence>
<dbReference type="KEGG" id="ppd:Ppro_3616"/>
<dbReference type="InterPro" id="IPR029044">
    <property type="entry name" value="Nucleotide-diphossugar_trans"/>
</dbReference>
<dbReference type="AlphaFoldDB" id="A1AV37"/>
<dbReference type="EMBL" id="CP000482">
    <property type="protein sequence ID" value="ABL01208.1"/>
    <property type="molecule type" value="Genomic_DNA"/>
</dbReference>
<dbReference type="HOGENOM" id="CLU_033536_0_0_7"/>
<accession>A1AV37</accession>
<name>A1AV37_PELPD</name>
<dbReference type="PANTHER" id="PTHR48090">
    <property type="entry name" value="UNDECAPRENYL-PHOSPHATE 4-DEOXY-4-FORMAMIDO-L-ARABINOSE TRANSFERASE-RELATED"/>
    <property type="match status" value="1"/>
</dbReference>
<evidence type="ECO:0000256" key="2">
    <source>
        <dbReference type="ARBA" id="ARBA00022676"/>
    </source>
</evidence>